<evidence type="ECO:0000313" key="1">
    <source>
        <dbReference type="EMBL" id="CAD7704863.1"/>
    </source>
</evidence>
<evidence type="ECO:0000313" key="2">
    <source>
        <dbReference type="Proteomes" id="UP000708148"/>
    </source>
</evidence>
<protein>
    <submittedName>
        <fullName evidence="1">Uncharacterized protein</fullName>
    </submittedName>
</protein>
<dbReference type="EMBL" id="CAJHUC010002965">
    <property type="protein sequence ID" value="CAD7704863.1"/>
    <property type="molecule type" value="Genomic_DNA"/>
</dbReference>
<dbReference type="AlphaFoldDB" id="A0A8S1JCZ5"/>
<dbReference type="Proteomes" id="UP000708148">
    <property type="component" value="Unassembled WGS sequence"/>
</dbReference>
<proteinExistence type="predicted"/>
<name>A0A8S1JCZ5_9CHLO</name>
<comment type="caution">
    <text evidence="1">The sequence shown here is derived from an EMBL/GenBank/DDBJ whole genome shotgun (WGS) entry which is preliminary data.</text>
</comment>
<gene>
    <name evidence="1" type="ORF">OSTQU699_LOCUS10218</name>
</gene>
<sequence length="157" mass="17209">MPRTTTPPPVPHGSPASVDRCSTGWDGVLTRGWDLIRWVNASRRPKRQLWTADRRPGSQRWRLSPGLFDFRANAAIARWMVGEDCIERRGPGNPLEGAREAGAQGLESADAPYPGGVAGRFECSAARPVHCPRILCSVCAQRTAHSQVASRHGMKSR</sequence>
<reference evidence="1" key="1">
    <citation type="submission" date="2020-12" db="EMBL/GenBank/DDBJ databases">
        <authorList>
            <person name="Iha C."/>
        </authorList>
    </citation>
    <scope>NUCLEOTIDE SEQUENCE</scope>
</reference>
<accession>A0A8S1JCZ5</accession>
<organism evidence="1 2">
    <name type="scientific">Ostreobium quekettii</name>
    <dbReference type="NCBI Taxonomy" id="121088"/>
    <lineage>
        <taxon>Eukaryota</taxon>
        <taxon>Viridiplantae</taxon>
        <taxon>Chlorophyta</taxon>
        <taxon>core chlorophytes</taxon>
        <taxon>Ulvophyceae</taxon>
        <taxon>TCBD clade</taxon>
        <taxon>Bryopsidales</taxon>
        <taxon>Ostreobineae</taxon>
        <taxon>Ostreobiaceae</taxon>
        <taxon>Ostreobium</taxon>
    </lineage>
</organism>
<keyword evidence="2" id="KW-1185">Reference proteome</keyword>